<dbReference type="AlphaFoldDB" id="A0A259TZB2"/>
<proteinExistence type="inferred from homology"/>
<evidence type="ECO:0000256" key="1">
    <source>
        <dbReference type="ARBA" id="ARBA00007661"/>
    </source>
</evidence>
<sequence>MKIPSLVLRQLYTNGSLTPTASGAQFSLKNRLTDAKLTGLKRVTIGGQEVSADRLTLSVEGGERFDASDISSTNPVQFPLRQVVHVMAPGVTVDEGVHEIKLEFEIEGMGPLKFKVKDSIQAERPALDEKKVPRIAEDDYGEEAIKTRQRFIEEHAGTTLEHIPSYSFDPQGLQGNIEAFTGVAQIPLGIAGPLRVNGEYAQGEFYIPMATTEGTLVASYNRGMKVLNLSGGVTCTVSDDSMQRAPVFIFENARGARDFRTWLDENFDEIAAQAESTTSVGKLQYIDTYLSNHFAFCRFNFHTGDAAGQNMVGRATFAACSWILENAPGIRRFYLESNFATDKKASMVNIMRTRGKRVTAECKISGDVLRQHMRVEPKGLAYHWGVAAGIGSVLSGANNNGLHSPNGITAMFIATGQDVANVSESSAAILYAEHTDDDDLFMSITIPSLIVATYGGGTGLATQRESLEMMGCYGKDKVRKLAEIIAGVVLAGEISLASAISSNDWVSSHEKYGRNR</sequence>
<dbReference type="InterPro" id="IPR009023">
    <property type="entry name" value="HMG_CoA_Rdtase_NAD(P)-bd_sf"/>
</dbReference>
<evidence type="ECO:0000313" key="6">
    <source>
        <dbReference type="EMBL" id="OZC02918.1"/>
    </source>
</evidence>
<dbReference type="PANTHER" id="PTHR10572:SF24">
    <property type="entry name" value="3-HYDROXY-3-METHYLGLUTARYL-COENZYME A REDUCTASE"/>
    <property type="match status" value="1"/>
</dbReference>
<dbReference type="Pfam" id="PF00368">
    <property type="entry name" value="HMG-CoA_red"/>
    <property type="match status" value="1"/>
</dbReference>
<dbReference type="Gene3D" id="3.90.770.10">
    <property type="entry name" value="3-hydroxy-3-methylglutaryl-coenzyme A Reductase, Chain A, domain 2"/>
    <property type="match status" value="1"/>
</dbReference>
<dbReference type="GO" id="GO:0008299">
    <property type="term" value="P:isoprenoid biosynthetic process"/>
    <property type="evidence" value="ECO:0007669"/>
    <property type="project" value="InterPro"/>
</dbReference>
<dbReference type="GO" id="GO:0015936">
    <property type="term" value="P:coenzyme A metabolic process"/>
    <property type="evidence" value="ECO:0007669"/>
    <property type="project" value="InterPro"/>
</dbReference>
<accession>A0A259TZB2</accession>
<dbReference type="RefSeq" id="WP_094547657.1">
    <property type="nucleotide sequence ID" value="NZ_MQWB01000001.1"/>
</dbReference>
<gene>
    <name evidence="6" type="ORF">BSZ36_07995</name>
</gene>
<protein>
    <recommendedName>
        <fullName evidence="2">hydroxymethylglutaryl-CoA reductase (NADPH)</fullName>
        <ecNumber evidence="2">1.1.1.34</ecNumber>
    </recommendedName>
</protein>
<dbReference type="EMBL" id="MQWB01000001">
    <property type="protein sequence ID" value="OZC02918.1"/>
    <property type="molecule type" value="Genomic_DNA"/>
</dbReference>
<dbReference type="SUPFAM" id="SSF55035">
    <property type="entry name" value="NAD-binding domain of HMG-CoA reductase"/>
    <property type="match status" value="1"/>
</dbReference>
<dbReference type="InterPro" id="IPR009029">
    <property type="entry name" value="HMG_CoA_Rdtase_sub-bd_dom_sf"/>
</dbReference>
<dbReference type="Gene3D" id="3.30.70.420">
    <property type="entry name" value="Hydroxymethylglutaryl-CoA reductase, class I/II, NAD/NADP-binding domain"/>
    <property type="match status" value="1"/>
</dbReference>
<dbReference type="Pfam" id="PF25653">
    <property type="entry name" value="HMG-CoA_red_N"/>
    <property type="match status" value="1"/>
</dbReference>
<dbReference type="Proteomes" id="UP000216446">
    <property type="component" value="Unassembled WGS sequence"/>
</dbReference>
<dbReference type="EC" id="1.1.1.34" evidence="2"/>
<evidence type="ECO:0000256" key="3">
    <source>
        <dbReference type="ARBA" id="ARBA00022857"/>
    </source>
</evidence>
<dbReference type="OrthoDB" id="9794902at2"/>
<dbReference type="SUPFAM" id="SSF56542">
    <property type="entry name" value="Substrate-binding domain of HMG-CoA reductase"/>
    <property type="match status" value="1"/>
</dbReference>
<evidence type="ECO:0000256" key="4">
    <source>
        <dbReference type="ARBA" id="ARBA00023002"/>
    </source>
</evidence>
<evidence type="ECO:0000313" key="7">
    <source>
        <dbReference type="Proteomes" id="UP000216446"/>
    </source>
</evidence>
<dbReference type="PANTHER" id="PTHR10572">
    <property type="entry name" value="3-HYDROXY-3-METHYLGLUTARYL-COENZYME A REDUCTASE"/>
    <property type="match status" value="1"/>
</dbReference>
<organism evidence="6 7">
    <name type="scientific">Rubricoccus marinus</name>
    <dbReference type="NCBI Taxonomy" id="716817"/>
    <lineage>
        <taxon>Bacteria</taxon>
        <taxon>Pseudomonadati</taxon>
        <taxon>Rhodothermota</taxon>
        <taxon>Rhodothermia</taxon>
        <taxon>Rhodothermales</taxon>
        <taxon>Rubricoccaceae</taxon>
        <taxon>Rubricoccus</taxon>
    </lineage>
</organism>
<comment type="caution">
    <text evidence="6">The sequence shown here is derived from an EMBL/GenBank/DDBJ whole genome shotgun (WGS) entry which is preliminary data.</text>
</comment>
<name>A0A259TZB2_9BACT</name>
<dbReference type="InterPro" id="IPR023074">
    <property type="entry name" value="HMG_CoA_Rdtase_cat_sf"/>
</dbReference>
<keyword evidence="3" id="KW-0521">NADP</keyword>
<dbReference type="CDD" id="cd00643">
    <property type="entry name" value="HMG-CoA_reductase_classI"/>
    <property type="match status" value="1"/>
</dbReference>
<evidence type="ECO:0000256" key="2">
    <source>
        <dbReference type="ARBA" id="ARBA00012999"/>
    </source>
</evidence>
<dbReference type="PRINTS" id="PR00071">
    <property type="entry name" value="HMGCOARDTASE"/>
</dbReference>
<dbReference type="InParanoid" id="A0A259TZB2"/>
<feature type="domain" description="Hydroxymethylglutaryl-CoA reductase-like" evidence="5">
    <location>
        <begin position="7"/>
        <end position="121"/>
    </location>
</feature>
<comment type="similarity">
    <text evidence="1">Belongs to the HMG-CoA reductase family.</text>
</comment>
<dbReference type="InterPro" id="IPR057868">
    <property type="entry name" value="HMG-CoA"/>
</dbReference>
<dbReference type="InterPro" id="IPR004554">
    <property type="entry name" value="HMG_CoA_Rdtase_eu_arc"/>
</dbReference>
<reference evidence="6 7" key="1">
    <citation type="submission" date="2016-11" db="EMBL/GenBank/DDBJ databases">
        <title>Study of marine rhodopsin-containing bacteria.</title>
        <authorList>
            <person name="Yoshizawa S."/>
            <person name="Kumagai Y."/>
            <person name="Kogure K."/>
        </authorList>
    </citation>
    <scope>NUCLEOTIDE SEQUENCE [LARGE SCALE GENOMIC DNA]</scope>
    <source>
        <strain evidence="6 7">SG-29</strain>
    </source>
</reference>
<dbReference type="PROSITE" id="PS50065">
    <property type="entry name" value="HMG_COA_REDUCTASE_4"/>
    <property type="match status" value="1"/>
</dbReference>
<evidence type="ECO:0000259" key="5">
    <source>
        <dbReference type="Pfam" id="PF25653"/>
    </source>
</evidence>
<keyword evidence="4" id="KW-0560">Oxidoreductase</keyword>
<keyword evidence="7" id="KW-1185">Reference proteome</keyword>
<dbReference type="InterPro" id="IPR002202">
    <property type="entry name" value="HMG_CoA_Rdtase"/>
</dbReference>
<dbReference type="GO" id="GO:0004420">
    <property type="term" value="F:hydroxymethylglutaryl-CoA reductase (NADPH) activity"/>
    <property type="evidence" value="ECO:0007669"/>
    <property type="project" value="UniProtKB-EC"/>
</dbReference>